<dbReference type="Proteomes" id="UP000585050">
    <property type="component" value="Unassembled WGS sequence"/>
</dbReference>
<dbReference type="CDD" id="cd11576">
    <property type="entry name" value="GH99_GH71_like_2"/>
    <property type="match status" value="1"/>
</dbReference>
<sequence length="1302" mass="147640">MNLFFQELKNYLLSVFVVFIICYPIEGYSQGSNLVIEATLHNNLDNKSLQPVKGPHEVASIKGKGAWKINKEENKSLAHLYFDVNEKQFNLKGQTLTITLEYLSKGPGFVQFKYDSYDQKVKVNNQAKGAWKLGKQFNFQKNNKWITTTFTINDARFNKKCDNHDIVILIGSDEEVYVRSLKISRDPNSAPKVIKSISATLGSNPTFNKVIAVRGNGETATQPINIDGIDAWEVKSKGNKNVKMIYFDVNAKEFIAESDKLYAYLEYLDKGNGNIIITYDSKDVGVQVNPKAKPGSWKKAHACKLTNSGKWKKAYFEIDDARFQKNCNGHDIRINFNTGEQAIVKKLKFAKSKEELNKENETGAGAGASNSISASLGKSPSFNSLVAIKANSETANKPIELDGKASWEVQAVKNEGVKMIYFDVKSKEYINSDDQIFGYIEYLDKGNGSVTIFYDSKDESFQKNPKAKPGAWKKAHAFKLTNSGKWKKAYFEIADARFQKNCNGHDLRINFNTGENPIISKLKFAKSKEDLNKEKETSAETIASNTISASLGKSPSFNSLVAIKANSETANKPIDLDGRTAWEVQAVKNEDVKMIYFDVKSKEYINSNDQIFGYIEYLDKGNGNVTVFYDSKDESFQKNPKAKPGAWKKAHSFKLTNSGKWKKSYFTISDARFQKNCNGHDLRINFNTGENPIISKLKFAKSKAALNQGDAVTNSIVIASRLEKKPTFVGIVAIKGGTETLNETVTIDGVEAWDIKSKANNNVKMLYFDILSKEIVSESPKIFGYLEYLDKGTGNAAIFYDSKDKNFKKNPKTTPGAWKTAHAFKLKDSGKWKKAYFEIADARFEKNCNGHDIRVNINSNDKAIIRELKLANTKEGLEKEVKRAAVYVKKNVKMNTKHSKTFKFSTADMKVYTGYQGWFNAPKDGSGLHWKHYQKNFIKKQPLSVDNIRVDAWPDLSEFPESAKYDTPFKHKDGSTAQLFSSVNPVTQDIHFRWMKEYNIDAAFVQRFVTSAASPLINPNLNKVLVNSLEAAKKHNRGVAIMYDLSGMKGDKGVEDFIKDWKELVDKIKLTTKYKDVYLSTNGKPLVAIWGVGFDPKKKTRKYYLEHCEKIIDFLQNDPDYGGCSILLGVPTRWRDGVFDATNDPLFHDLVRRSDIVLPWYTGRIKEGKYPDFYPIIEDDIVWCKEEKLDFMPVLFPGFSWYNMHRDSKLNQIPRLKGEFFWEQMHGAAKAGAKMVYIGMFDEIDEATCFFKITNDIPVGLQMVDNEGLPTDHYLWLVKEGRKMLDNPSNLRKEIPTRKMEK</sequence>
<gene>
    <name evidence="1" type="ORF">HGP29_20085</name>
</gene>
<evidence type="ECO:0008006" key="3">
    <source>
        <dbReference type="Google" id="ProtNLM"/>
    </source>
</evidence>
<evidence type="ECO:0000313" key="2">
    <source>
        <dbReference type="Proteomes" id="UP000585050"/>
    </source>
</evidence>
<keyword evidence="2" id="KW-1185">Reference proteome</keyword>
<dbReference type="EMBL" id="JABAIL010000006">
    <property type="protein sequence ID" value="NLR93508.1"/>
    <property type="molecule type" value="Genomic_DNA"/>
</dbReference>
<reference evidence="1 2" key="1">
    <citation type="submission" date="2020-04" db="EMBL/GenBank/DDBJ databases">
        <title>Flammeovirga sp. SR4, a novel species isolated from seawater.</title>
        <authorList>
            <person name="Wang X."/>
        </authorList>
    </citation>
    <scope>NUCLEOTIDE SEQUENCE [LARGE SCALE GENOMIC DNA]</scope>
    <source>
        <strain evidence="1 2">SR4</strain>
    </source>
</reference>
<comment type="caution">
    <text evidence="1">The sequence shown here is derived from an EMBL/GenBank/DDBJ whole genome shotgun (WGS) entry which is preliminary data.</text>
</comment>
<evidence type="ECO:0000313" key="1">
    <source>
        <dbReference type="EMBL" id="NLR93508.1"/>
    </source>
</evidence>
<proteinExistence type="predicted"/>
<dbReference type="RefSeq" id="WP_168884218.1">
    <property type="nucleotide sequence ID" value="NZ_JABAIL010000006.1"/>
</dbReference>
<name>A0A7X8SNJ5_9BACT</name>
<accession>A0A7X8SNJ5</accession>
<organism evidence="1 2">
    <name type="scientific">Flammeovirga agarivorans</name>
    <dbReference type="NCBI Taxonomy" id="2726742"/>
    <lineage>
        <taxon>Bacteria</taxon>
        <taxon>Pseudomonadati</taxon>
        <taxon>Bacteroidota</taxon>
        <taxon>Cytophagia</taxon>
        <taxon>Cytophagales</taxon>
        <taxon>Flammeovirgaceae</taxon>
        <taxon>Flammeovirga</taxon>
    </lineage>
</organism>
<protein>
    <recommendedName>
        <fullName evidence="3">Carbohydrate-binding domain-containing protein</fullName>
    </recommendedName>
</protein>
<dbReference type="Gene3D" id="3.20.20.80">
    <property type="entry name" value="Glycosidases"/>
    <property type="match status" value="1"/>
</dbReference>